<reference evidence="2 3" key="1">
    <citation type="submission" date="2017-04" db="EMBL/GenBank/DDBJ databases">
        <title>Monoglobus pectinilyticus 14 draft genome.</title>
        <authorList>
            <person name="Kim C."/>
            <person name="Rosendale D.I."/>
            <person name="Kelly W.J."/>
            <person name="Tannock G.W."/>
            <person name="Patchett M.L."/>
            <person name="Jordens J.Z."/>
        </authorList>
    </citation>
    <scope>NUCLEOTIDE SEQUENCE [LARGE SCALE GENOMIC DNA]</scope>
    <source>
        <strain evidence="2 3">14</strain>
    </source>
</reference>
<dbReference type="RefSeq" id="WP_102366510.1">
    <property type="nucleotide sequence ID" value="NZ_CP020991.1"/>
</dbReference>
<dbReference type="AlphaFoldDB" id="A0A2K9P556"/>
<organism evidence="2 3">
    <name type="scientific">Monoglobus pectinilyticus</name>
    <dbReference type="NCBI Taxonomy" id="1981510"/>
    <lineage>
        <taxon>Bacteria</taxon>
        <taxon>Bacillati</taxon>
        <taxon>Bacillota</taxon>
        <taxon>Clostridia</taxon>
        <taxon>Monoglobales</taxon>
        <taxon>Monoglobaceae</taxon>
        <taxon>Monoglobus</taxon>
    </lineage>
</organism>
<gene>
    <name evidence="2" type="ORF">B9O19_02246</name>
</gene>
<name>A0A2K9P556_9FIRM</name>
<proteinExistence type="predicted"/>
<protein>
    <submittedName>
        <fullName evidence="2">Uncharacterized protein</fullName>
    </submittedName>
</protein>
<keyword evidence="1" id="KW-0812">Transmembrane</keyword>
<feature type="transmembrane region" description="Helical" evidence="1">
    <location>
        <begin position="6"/>
        <end position="27"/>
    </location>
</feature>
<dbReference type="Proteomes" id="UP000235589">
    <property type="component" value="Chromosome"/>
</dbReference>
<evidence type="ECO:0000313" key="3">
    <source>
        <dbReference type="Proteomes" id="UP000235589"/>
    </source>
</evidence>
<sequence>MKKVFFISLTFNVIIIILFLIVIFFIYNNYSYTGQGNYVYDNTINGSNYYQQFEFRRASEFSTDKNLFIDENYACKIGNIAINTSFKNYSFENKTSIILCEDLDENGKTERYYIVTRNVKNSSNNLCISAAINKDDGSVKRVWLSSSE</sequence>
<dbReference type="EMBL" id="CP020991">
    <property type="protein sequence ID" value="AUO20386.1"/>
    <property type="molecule type" value="Genomic_DNA"/>
</dbReference>
<dbReference type="KEGG" id="mpec:B9O19_02246"/>
<keyword evidence="3" id="KW-1185">Reference proteome</keyword>
<keyword evidence="1" id="KW-1133">Transmembrane helix</keyword>
<dbReference type="GeneID" id="98063617"/>
<evidence type="ECO:0000256" key="1">
    <source>
        <dbReference type="SAM" id="Phobius"/>
    </source>
</evidence>
<keyword evidence="1" id="KW-0472">Membrane</keyword>
<evidence type="ECO:0000313" key="2">
    <source>
        <dbReference type="EMBL" id="AUO20386.1"/>
    </source>
</evidence>
<accession>A0A2K9P556</accession>